<evidence type="ECO:0000256" key="4">
    <source>
        <dbReference type="ARBA" id="ARBA00022741"/>
    </source>
</evidence>
<evidence type="ECO:0000256" key="7">
    <source>
        <dbReference type="ARBA" id="ARBA00023080"/>
    </source>
</evidence>
<dbReference type="OrthoDB" id="9807456at2"/>
<comment type="cofactor">
    <cofactor evidence="10">
        <name>Mg(2+)</name>
        <dbReference type="ChEBI" id="CHEBI:18420"/>
    </cofactor>
    <text evidence="10">Binds 1 Mg(2+) ion per subunit.</text>
</comment>
<evidence type="ECO:0000256" key="11">
    <source>
        <dbReference type="RuleBase" id="RU003781"/>
    </source>
</evidence>
<dbReference type="Proteomes" id="UP000186385">
    <property type="component" value="Unassembled WGS sequence"/>
</dbReference>
<dbReference type="PANTHER" id="PTHR11067">
    <property type="entry name" value="INOSINE TRIPHOSPHATE PYROPHOSPHATASE/HAM1 PROTEIN"/>
    <property type="match status" value="1"/>
</dbReference>
<dbReference type="GO" id="GO:0005829">
    <property type="term" value="C:cytosol"/>
    <property type="evidence" value="ECO:0007669"/>
    <property type="project" value="TreeGrafter"/>
</dbReference>
<keyword evidence="5 10" id="KW-0378">Hydrolase</keyword>
<dbReference type="InterPro" id="IPR029001">
    <property type="entry name" value="ITPase-like_fam"/>
</dbReference>
<dbReference type="GO" id="GO:0046872">
    <property type="term" value="F:metal ion binding"/>
    <property type="evidence" value="ECO:0007669"/>
    <property type="project" value="UniProtKB-KW"/>
</dbReference>
<evidence type="ECO:0000256" key="1">
    <source>
        <dbReference type="ARBA" id="ARBA00008023"/>
    </source>
</evidence>
<sequence length="202" mass="21824">MNEVIVATQNAGKAKEFARLFEPLGITVKTLLDYPELPDVEETGETFAENALLKADSAARLTGKPAIADDSGLVIDALNGRPGVYSARYAGIEKNDRANNEKVLAELHDVPADERGARFACVLAVAFPDDREPLFANGYCEGTIAFEETGENGFGYDPLFIPEGYAVTMAQISPEEKNTISHRAKALHNLQALLPEWAGDGK</sequence>
<dbReference type="AlphaFoldDB" id="A0A1N6Q321"/>
<dbReference type="GO" id="GO:0000166">
    <property type="term" value="F:nucleotide binding"/>
    <property type="evidence" value="ECO:0007669"/>
    <property type="project" value="UniProtKB-KW"/>
</dbReference>
<feature type="binding site" evidence="10">
    <location>
        <position position="70"/>
    </location>
    <ligand>
        <name>Mg(2+)</name>
        <dbReference type="ChEBI" id="CHEBI:18420"/>
    </ligand>
</feature>
<dbReference type="EC" id="3.6.1.66" evidence="10"/>
<dbReference type="NCBIfam" id="NF011397">
    <property type="entry name" value="PRK14822.1"/>
    <property type="match status" value="1"/>
</dbReference>
<comment type="subunit">
    <text evidence="2 10">Homodimer.</text>
</comment>
<feature type="binding site" evidence="10">
    <location>
        <begin position="154"/>
        <end position="157"/>
    </location>
    <ligand>
        <name>substrate</name>
    </ligand>
</feature>
<evidence type="ECO:0000256" key="2">
    <source>
        <dbReference type="ARBA" id="ARBA00011738"/>
    </source>
</evidence>
<keyword evidence="7 10" id="KW-0546">Nucleotide metabolism</keyword>
<evidence type="ECO:0000256" key="10">
    <source>
        <dbReference type="HAMAP-Rule" id="MF_01405"/>
    </source>
</evidence>
<dbReference type="GO" id="GO:0036220">
    <property type="term" value="F:ITP diphosphatase activity"/>
    <property type="evidence" value="ECO:0007669"/>
    <property type="project" value="UniProtKB-UniRule"/>
</dbReference>
<proteinExistence type="inferred from homology"/>
<dbReference type="InterPro" id="IPR002637">
    <property type="entry name" value="RdgB/HAM1"/>
</dbReference>
<evidence type="ECO:0000313" key="12">
    <source>
        <dbReference type="EMBL" id="OXS80569.1"/>
    </source>
</evidence>
<evidence type="ECO:0000256" key="8">
    <source>
        <dbReference type="ARBA" id="ARBA00051875"/>
    </source>
</evidence>
<dbReference type="InterPro" id="IPR020922">
    <property type="entry name" value="dITP/XTP_pyrophosphatase"/>
</dbReference>
<dbReference type="NCBIfam" id="TIGR00042">
    <property type="entry name" value="RdgB/HAM1 family non-canonical purine NTP pyrophosphatase"/>
    <property type="match status" value="1"/>
</dbReference>
<keyword evidence="3 10" id="KW-0479">Metal-binding</keyword>
<feature type="binding site" evidence="10">
    <location>
        <position position="41"/>
    </location>
    <ligand>
        <name>Mg(2+)</name>
        <dbReference type="ChEBI" id="CHEBI:18420"/>
    </ligand>
</feature>
<dbReference type="STRING" id="1017273.SAMN05443094_101731"/>
<dbReference type="GO" id="GO:0009146">
    <property type="term" value="P:purine nucleoside triphosphate catabolic process"/>
    <property type="evidence" value="ECO:0007669"/>
    <property type="project" value="UniProtKB-UniRule"/>
</dbReference>
<name>A0A1N6Q321_9BACI</name>
<dbReference type="FunFam" id="3.90.950.10:FF:000001">
    <property type="entry name" value="dITP/XTP pyrophosphatase"/>
    <property type="match status" value="1"/>
</dbReference>
<evidence type="ECO:0000256" key="3">
    <source>
        <dbReference type="ARBA" id="ARBA00022723"/>
    </source>
</evidence>
<feature type="binding site" evidence="10">
    <location>
        <begin position="182"/>
        <end position="183"/>
    </location>
    <ligand>
        <name>substrate</name>
    </ligand>
</feature>
<dbReference type="GO" id="GO:0009117">
    <property type="term" value="P:nucleotide metabolic process"/>
    <property type="evidence" value="ECO:0007669"/>
    <property type="project" value="UniProtKB-KW"/>
</dbReference>
<feature type="binding site" evidence="10">
    <location>
        <begin position="8"/>
        <end position="13"/>
    </location>
    <ligand>
        <name>substrate</name>
    </ligand>
</feature>
<keyword evidence="4 10" id="KW-0547">Nucleotide-binding</keyword>
<evidence type="ECO:0000256" key="5">
    <source>
        <dbReference type="ARBA" id="ARBA00022801"/>
    </source>
</evidence>
<dbReference type="RefSeq" id="WP_045851741.1">
    <property type="nucleotide sequence ID" value="NZ_FTLX01000001.1"/>
</dbReference>
<accession>A0A1N6Q321</accession>
<dbReference type="Gene3D" id="3.90.950.10">
    <property type="match status" value="1"/>
</dbReference>
<dbReference type="HAMAP" id="MF_01405">
    <property type="entry name" value="Non_canon_purine_NTPase"/>
    <property type="match status" value="1"/>
</dbReference>
<organism evidence="13 14">
    <name type="scientific">Domibacillus enclensis</name>
    <dbReference type="NCBI Taxonomy" id="1017273"/>
    <lineage>
        <taxon>Bacteria</taxon>
        <taxon>Bacillati</taxon>
        <taxon>Bacillota</taxon>
        <taxon>Bacilli</taxon>
        <taxon>Bacillales</taxon>
        <taxon>Bacillaceae</taxon>
        <taxon>Domibacillus</taxon>
    </lineage>
</organism>
<dbReference type="GO" id="GO:0035870">
    <property type="term" value="F:dITP diphosphatase activity"/>
    <property type="evidence" value="ECO:0007669"/>
    <property type="project" value="UniProtKB-UniRule"/>
</dbReference>
<feature type="binding site" evidence="10">
    <location>
        <position position="71"/>
    </location>
    <ligand>
        <name>substrate</name>
    </ligand>
</feature>
<comment type="catalytic activity">
    <reaction evidence="9 10">
        <text>XTP + H2O = XMP + diphosphate + H(+)</text>
        <dbReference type="Rhea" id="RHEA:28610"/>
        <dbReference type="ChEBI" id="CHEBI:15377"/>
        <dbReference type="ChEBI" id="CHEBI:15378"/>
        <dbReference type="ChEBI" id="CHEBI:33019"/>
        <dbReference type="ChEBI" id="CHEBI:57464"/>
        <dbReference type="ChEBI" id="CHEBI:61314"/>
        <dbReference type="EC" id="3.6.1.66"/>
    </reaction>
</comment>
<reference evidence="15" key="2">
    <citation type="submission" date="2017-03" db="EMBL/GenBank/DDBJ databases">
        <title>Bacillus sp. V-88(T) DSM27956, whole genome shotgun sequencing project.</title>
        <authorList>
            <person name="Dastager S.G."/>
            <person name="Neurgaonkar P.S."/>
            <person name="Dharne M.S."/>
        </authorList>
    </citation>
    <scope>NUCLEOTIDE SEQUENCE [LARGE SCALE GENOMIC DNA]</scope>
    <source>
        <strain evidence="15">DSM 25145</strain>
    </source>
</reference>
<dbReference type="SUPFAM" id="SSF52972">
    <property type="entry name" value="ITPase-like"/>
    <property type="match status" value="1"/>
</dbReference>
<reference evidence="13 14" key="1">
    <citation type="submission" date="2017-01" db="EMBL/GenBank/DDBJ databases">
        <authorList>
            <person name="Mah S.A."/>
            <person name="Swanson W.J."/>
            <person name="Moy G.W."/>
            <person name="Vacquier V.D."/>
        </authorList>
    </citation>
    <scope>NUCLEOTIDE SEQUENCE [LARGE SCALE GENOMIC DNA]</scope>
    <source>
        <strain evidence="13 14">NIO-1016</strain>
    </source>
</reference>
<evidence type="ECO:0000313" key="13">
    <source>
        <dbReference type="EMBL" id="SIQ10945.1"/>
    </source>
</evidence>
<comment type="similarity">
    <text evidence="1 10 11">Belongs to the HAM1 NTPase family.</text>
</comment>
<dbReference type="PANTHER" id="PTHR11067:SF9">
    <property type="entry name" value="INOSINE TRIPHOSPHATE PYROPHOSPHATASE"/>
    <property type="match status" value="1"/>
</dbReference>
<comment type="catalytic activity">
    <reaction evidence="8 10">
        <text>dITP + H2O = dIMP + diphosphate + H(+)</text>
        <dbReference type="Rhea" id="RHEA:28342"/>
        <dbReference type="ChEBI" id="CHEBI:15377"/>
        <dbReference type="ChEBI" id="CHEBI:15378"/>
        <dbReference type="ChEBI" id="CHEBI:33019"/>
        <dbReference type="ChEBI" id="CHEBI:61194"/>
        <dbReference type="ChEBI" id="CHEBI:61382"/>
        <dbReference type="EC" id="3.6.1.66"/>
    </reaction>
</comment>
<comment type="function">
    <text evidence="10">Pyrophosphatase that catalyzes the hydrolysis of nucleoside triphosphates to their monophosphate derivatives, with a high preference for the non-canonical purine nucleotides XTP (xanthosine triphosphate), dITP (deoxyinosine triphosphate) and ITP. Seems to function as a house-cleaning enzyme that removes non-canonical purine nucleotides from the nucleotide pool, thus preventing their incorporation into DNA/RNA and avoiding chromosomal lesions.</text>
</comment>
<dbReference type="Proteomes" id="UP000215545">
    <property type="component" value="Unassembled WGS sequence"/>
</dbReference>
<gene>
    <name evidence="12" type="ORF">B1B05_03565</name>
    <name evidence="13" type="ORF">SAMN05443094_101731</name>
</gene>
<evidence type="ECO:0000256" key="6">
    <source>
        <dbReference type="ARBA" id="ARBA00022842"/>
    </source>
</evidence>
<dbReference type="Pfam" id="PF01725">
    <property type="entry name" value="Ham1p_like"/>
    <property type="match status" value="1"/>
</dbReference>
<feature type="active site" description="Proton acceptor" evidence="10">
    <location>
        <position position="70"/>
    </location>
</feature>
<evidence type="ECO:0000313" key="15">
    <source>
        <dbReference type="Proteomes" id="UP000215545"/>
    </source>
</evidence>
<keyword evidence="15" id="KW-1185">Reference proteome</keyword>
<feature type="binding site" evidence="10">
    <location>
        <position position="177"/>
    </location>
    <ligand>
        <name>substrate</name>
    </ligand>
</feature>
<comment type="catalytic activity">
    <reaction evidence="10">
        <text>ITP + H2O = IMP + diphosphate + H(+)</text>
        <dbReference type="Rhea" id="RHEA:29399"/>
        <dbReference type="ChEBI" id="CHEBI:15377"/>
        <dbReference type="ChEBI" id="CHEBI:15378"/>
        <dbReference type="ChEBI" id="CHEBI:33019"/>
        <dbReference type="ChEBI" id="CHEBI:58053"/>
        <dbReference type="ChEBI" id="CHEBI:61402"/>
        <dbReference type="EC" id="3.6.1.66"/>
    </reaction>
</comment>
<keyword evidence="6 10" id="KW-0460">Magnesium</keyword>
<dbReference type="GO" id="GO:0017111">
    <property type="term" value="F:ribonucleoside triphosphate phosphatase activity"/>
    <property type="evidence" value="ECO:0007669"/>
    <property type="project" value="InterPro"/>
</dbReference>
<dbReference type="GO" id="GO:0036222">
    <property type="term" value="F:XTP diphosphatase activity"/>
    <property type="evidence" value="ECO:0007669"/>
    <property type="project" value="UniProtKB-UniRule"/>
</dbReference>
<dbReference type="CDD" id="cd00515">
    <property type="entry name" value="HAM1"/>
    <property type="match status" value="1"/>
</dbReference>
<dbReference type="EMBL" id="MWSK01000001">
    <property type="protein sequence ID" value="OXS80569.1"/>
    <property type="molecule type" value="Genomic_DNA"/>
</dbReference>
<evidence type="ECO:0000256" key="9">
    <source>
        <dbReference type="ARBA" id="ARBA00052017"/>
    </source>
</evidence>
<dbReference type="EMBL" id="FTLX01000001">
    <property type="protein sequence ID" value="SIQ10945.1"/>
    <property type="molecule type" value="Genomic_DNA"/>
</dbReference>
<reference evidence="12" key="3">
    <citation type="submission" date="2017-03" db="EMBL/GenBank/DDBJ databases">
        <authorList>
            <person name="Dastager S.G."/>
            <person name="Neurgaonkar P.S."/>
            <person name="Dharne M.S."/>
        </authorList>
    </citation>
    <scope>NUCLEOTIDE SEQUENCE</scope>
    <source>
        <strain evidence="12">DSM 25145</strain>
    </source>
</reference>
<protein>
    <recommendedName>
        <fullName evidence="10">dITP/XTP pyrophosphatase</fullName>
        <ecNumber evidence="10">3.6.1.66</ecNumber>
    </recommendedName>
    <alternativeName>
        <fullName evidence="10">Non-canonical purine NTP pyrophosphatase</fullName>
    </alternativeName>
    <alternativeName>
        <fullName evidence="10">Non-standard purine NTP pyrophosphatase</fullName>
    </alternativeName>
    <alternativeName>
        <fullName evidence="10">Nucleoside-triphosphate diphosphatase</fullName>
    </alternativeName>
    <alternativeName>
        <fullName evidence="10">Nucleoside-triphosphate pyrophosphatase</fullName>
        <shortName evidence="10">NTPase</shortName>
    </alternativeName>
</protein>
<evidence type="ECO:0000313" key="14">
    <source>
        <dbReference type="Proteomes" id="UP000186385"/>
    </source>
</evidence>